<organism evidence="1 2">
    <name type="scientific">Microthlaspi erraticum</name>
    <dbReference type="NCBI Taxonomy" id="1685480"/>
    <lineage>
        <taxon>Eukaryota</taxon>
        <taxon>Viridiplantae</taxon>
        <taxon>Streptophyta</taxon>
        <taxon>Embryophyta</taxon>
        <taxon>Tracheophyta</taxon>
        <taxon>Spermatophyta</taxon>
        <taxon>Magnoliopsida</taxon>
        <taxon>eudicotyledons</taxon>
        <taxon>Gunneridae</taxon>
        <taxon>Pentapetalae</taxon>
        <taxon>rosids</taxon>
        <taxon>malvids</taxon>
        <taxon>Brassicales</taxon>
        <taxon>Brassicaceae</taxon>
        <taxon>Coluteocarpeae</taxon>
        <taxon>Microthlaspi</taxon>
    </lineage>
</organism>
<protein>
    <submittedName>
        <fullName evidence="1">Uncharacterized protein</fullName>
    </submittedName>
</protein>
<reference evidence="1" key="1">
    <citation type="submission" date="2020-01" db="EMBL/GenBank/DDBJ databases">
        <authorList>
            <person name="Mishra B."/>
        </authorList>
    </citation>
    <scope>NUCLEOTIDE SEQUENCE [LARGE SCALE GENOMIC DNA]</scope>
</reference>
<keyword evidence="2" id="KW-1185">Reference proteome</keyword>
<evidence type="ECO:0000313" key="1">
    <source>
        <dbReference type="EMBL" id="CAA7061695.1"/>
    </source>
</evidence>
<sequence>MIGCRQGRVDRGREIFRLFVGFGRTDDTGRGFGRTWDEAFLIGRMGRACGTVVPHGREALPSFSRGAVVRGLWRDGRSVRTLADRGTDVPRSAVPHGLDANSRFEPSGPVFTKSMITPFLLIQMM</sequence>
<gene>
    <name evidence="1" type="ORF">MERR_LOCUS48931</name>
</gene>
<proteinExistence type="predicted"/>
<evidence type="ECO:0000313" key="2">
    <source>
        <dbReference type="Proteomes" id="UP000467841"/>
    </source>
</evidence>
<comment type="caution">
    <text evidence="1">The sequence shown here is derived from an EMBL/GenBank/DDBJ whole genome shotgun (WGS) entry which is preliminary data.</text>
</comment>
<accession>A0A6D2LBQ0</accession>
<dbReference type="AlphaFoldDB" id="A0A6D2LBQ0"/>
<name>A0A6D2LBQ0_9BRAS</name>
<dbReference type="EMBL" id="CACVBM020001884">
    <property type="protein sequence ID" value="CAA7061695.1"/>
    <property type="molecule type" value="Genomic_DNA"/>
</dbReference>
<dbReference type="Proteomes" id="UP000467841">
    <property type="component" value="Unassembled WGS sequence"/>
</dbReference>